<keyword evidence="1 6" id="KW-0812">Transmembrane</keyword>
<dbReference type="NCBIfam" id="NF003409">
    <property type="entry name" value="PRK04778.1-3"/>
    <property type="match status" value="1"/>
</dbReference>
<evidence type="ECO:0000256" key="5">
    <source>
        <dbReference type="ARBA" id="ARBA00023210"/>
    </source>
</evidence>
<dbReference type="PATRIC" id="fig|81857.3.peg.228"/>
<keyword evidence="3 6" id="KW-0175">Coiled coil</keyword>
<dbReference type="HAMAP" id="MF_00728">
    <property type="entry name" value="EzrA"/>
    <property type="match status" value="1"/>
</dbReference>
<comment type="caution">
    <text evidence="8">The sequence shown here is derived from an EMBL/GenBank/DDBJ whole genome shotgun (WGS) entry which is preliminary data.</text>
</comment>
<feature type="coiled-coil region" evidence="6">
    <location>
        <begin position="109"/>
        <end position="189"/>
    </location>
</feature>
<evidence type="ECO:0000256" key="3">
    <source>
        <dbReference type="ARBA" id="ARBA00023054"/>
    </source>
</evidence>
<keyword evidence="6" id="KW-0132">Cell division</keyword>
<keyword evidence="6" id="KW-1003">Cell membrane</keyword>
<dbReference type="GO" id="GO:0000921">
    <property type="term" value="P:septin ring assembly"/>
    <property type="evidence" value="ECO:0007669"/>
    <property type="project" value="InterPro"/>
</dbReference>
<dbReference type="Gene3D" id="1.10.287.1490">
    <property type="match status" value="1"/>
</dbReference>
<keyword evidence="2 6" id="KW-1133">Transmembrane helix</keyword>
<reference evidence="8 9" key="1">
    <citation type="journal article" date="2015" name="Genome Announc.">
        <title>Expanding the biotechnology potential of lactobacilli through comparative genomics of 213 strains and associated genera.</title>
        <authorList>
            <person name="Sun Z."/>
            <person name="Harris H.M."/>
            <person name="McCann A."/>
            <person name="Guo C."/>
            <person name="Argimon S."/>
            <person name="Zhang W."/>
            <person name="Yang X."/>
            <person name="Jeffery I.B."/>
            <person name="Cooney J.C."/>
            <person name="Kagawa T.F."/>
            <person name="Liu W."/>
            <person name="Song Y."/>
            <person name="Salvetti E."/>
            <person name="Wrobel A."/>
            <person name="Rasinkangas P."/>
            <person name="Parkhill J."/>
            <person name="Rea M.C."/>
            <person name="O'Sullivan O."/>
            <person name="Ritari J."/>
            <person name="Douillard F.P."/>
            <person name="Paul Ross R."/>
            <person name="Yang R."/>
            <person name="Briner A.E."/>
            <person name="Felis G.E."/>
            <person name="de Vos W.M."/>
            <person name="Barrangou R."/>
            <person name="Klaenhammer T.R."/>
            <person name="Caufield P.W."/>
            <person name="Cui Y."/>
            <person name="Zhang H."/>
            <person name="O'Toole P.W."/>
        </authorList>
    </citation>
    <scope>NUCLEOTIDE SEQUENCE [LARGE SCALE GENOMIC DNA]</scope>
    <source>
        <strain evidence="8 9">ATCC BAA-66</strain>
    </source>
</reference>
<keyword evidence="5 6" id="KW-0717">Septation</keyword>
<keyword evidence="6" id="KW-0131">Cell cycle</keyword>
<evidence type="ECO:0000313" key="9">
    <source>
        <dbReference type="Proteomes" id="UP000051751"/>
    </source>
</evidence>
<evidence type="ECO:0000256" key="4">
    <source>
        <dbReference type="ARBA" id="ARBA00023136"/>
    </source>
</evidence>
<dbReference type="Proteomes" id="UP000051751">
    <property type="component" value="Unassembled WGS sequence"/>
</dbReference>
<gene>
    <name evidence="6" type="primary">ezrA</name>
    <name evidence="8" type="ORF">IV38_GL000222</name>
</gene>
<organism evidence="8 9">
    <name type="scientific">Lactobacillus selangorensis</name>
    <dbReference type="NCBI Taxonomy" id="81857"/>
    <lineage>
        <taxon>Bacteria</taxon>
        <taxon>Bacillati</taxon>
        <taxon>Bacillota</taxon>
        <taxon>Bacilli</taxon>
        <taxon>Lactobacillales</taxon>
        <taxon>Lactobacillaceae</taxon>
        <taxon>Lactobacillus</taxon>
    </lineage>
</organism>
<feature type="coiled-coil region" evidence="6">
    <location>
        <begin position="321"/>
        <end position="376"/>
    </location>
</feature>
<evidence type="ECO:0000256" key="2">
    <source>
        <dbReference type="ARBA" id="ARBA00022989"/>
    </source>
</evidence>
<comment type="subcellular location">
    <subcellularLocation>
        <location evidence="6">Cell membrane</location>
        <topology evidence="6">Single-pass membrane protein</topology>
    </subcellularLocation>
    <text evidence="6">Colocalized with FtsZ to the nascent septal site.</text>
</comment>
<feature type="topological domain" description="Cytoplasmic" evidence="6">
    <location>
        <begin position="26"/>
        <end position="573"/>
    </location>
</feature>
<sequence>MEAMMYVLIAIVIVVVAIYLGAIFYQRTNTNRIVQLNQAKEKLTKSPVATEIGNLRAQQLSGASLKTFTKWSGEYDRLTKEKIGALNENLDEAAAANDKYQFIKTHRLLKEATETLENTQADLDDIGSALKDIAANAKANQDEIQKLEGIYQELRKHLLTKNFSYGPAEQALKDQLDVLEKDHDKAKQLANSGDQEGAANVLSKLETETAVLQDQMKRIPPRYNELANEFPAQITEIEQTNVKMQKAHFNFLDRDLDAEIAALKQQIATTTTKVAKLQCDAVDSDNKEMESQIDSLYAVMEQEIDARQAVEQKEDDLSAFIKHADKQNRELQAELNHLTQSYDLTHDELSQSIALKDQIDQLNNNYEADLQKIADQTAVYSVVNTEFQDFAKQLTEIEKKQQAIHKNVAGLHKGEQVAQNSLQQFVSDMRTIKREVEELRLPGLPKDYLDFFFVVSDEIKKLGNDLNQVKINLDDISKQLILTQQDINKLKQETNDLIDSALLTEQLLQYANRYRHSHPDVEAAVTQTHQLFDQKYEYKQAVDTIATALNKVEPGAYKKVEQNYYDQKQADLF</sequence>
<evidence type="ECO:0000256" key="1">
    <source>
        <dbReference type="ARBA" id="ARBA00022692"/>
    </source>
</evidence>
<dbReference type="GO" id="GO:0005940">
    <property type="term" value="C:septin ring"/>
    <property type="evidence" value="ECO:0007669"/>
    <property type="project" value="InterPro"/>
</dbReference>
<dbReference type="GO" id="GO:0005886">
    <property type="term" value="C:plasma membrane"/>
    <property type="evidence" value="ECO:0007669"/>
    <property type="project" value="UniProtKB-SubCell"/>
</dbReference>
<dbReference type="Pfam" id="PF06160">
    <property type="entry name" value="EzrA"/>
    <property type="match status" value="1"/>
</dbReference>
<evidence type="ECO:0000256" key="6">
    <source>
        <dbReference type="HAMAP-Rule" id="MF_00728"/>
    </source>
</evidence>
<proteinExistence type="inferred from homology"/>
<accession>A0A0R2FNU4</accession>
<keyword evidence="4 6" id="KW-0472">Membrane</keyword>
<protein>
    <recommendedName>
        <fullName evidence="6">Septation ring formation regulator EzrA</fullName>
    </recommendedName>
</protein>
<comment type="function">
    <text evidence="6">Negative regulator of FtsZ ring formation; modulates the frequency and position of FtsZ ring formation. Inhibits FtsZ ring formation at polar sites. Interacts either with FtsZ or with one of its binding partners to promote depolymerization.</text>
</comment>
<feature type="transmembrane region" description="Helical" evidence="7">
    <location>
        <begin position="6"/>
        <end position="25"/>
    </location>
</feature>
<name>A0A0R2FNU4_9LACO</name>
<feature type="coiled-coil region" evidence="6">
    <location>
        <begin position="459"/>
        <end position="493"/>
    </location>
</feature>
<dbReference type="GO" id="GO:0000917">
    <property type="term" value="P:division septum assembly"/>
    <property type="evidence" value="ECO:0007669"/>
    <property type="project" value="UniProtKB-KW"/>
</dbReference>
<feature type="topological domain" description="Extracellular" evidence="6">
    <location>
        <begin position="1"/>
        <end position="6"/>
    </location>
</feature>
<dbReference type="EMBL" id="JQAT01000001">
    <property type="protein sequence ID" value="KRN29339.1"/>
    <property type="molecule type" value="Genomic_DNA"/>
</dbReference>
<evidence type="ECO:0000313" key="8">
    <source>
        <dbReference type="EMBL" id="KRN29339.1"/>
    </source>
</evidence>
<evidence type="ECO:0000256" key="7">
    <source>
        <dbReference type="SAM" id="Phobius"/>
    </source>
</evidence>
<dbReference type="InterPro" id="IPR010379">
    <property type="entry name" value="EzrA"/>
</dbReference>
<dbReference type="AlphaFoldDB" id="A0A0R2FNU4"/>
<comment type="similarity">
    <text evidence="6">Belongs to the EzrA family.</text>
</comment>